<organism evidence="4 5">
    <name type="scientific">Novosphingobium clariflavum</name>
    <dbReference type="NCBI Taxonomy" id="2029884"/>
    <lineage>
        <taxon>Bacteria</taxon>
        <taxon>Pseudomonadati</taxon>
        <taxon>Pseudomonadota</taxon>
        <taxon>Alphaproteobacteria</taxon>
        <taxon>Sphingomonadales</taxon>
        <taxon>Sphingomonadaceae</taxon>
        <taxon>Novosphingobium</taxon>
    </lineage>
</organism>
<name>A0ABV6S5U5_9SPHN</name>
<dbReference type="Proteomes" id="UP001589858">
    <property type="component" value="Unassembled WGS sequence"/>
</dbReference>
<keyword evidence="2" id="KW-0472">Membrane</keyword>
<dbReference type="EMBL" id="JBHLTM010000027">
    <property type="protein sequence ID" value="MFC0684596.1"/>
    <property type="molecule type" value="Genomic_DNA"/>
</dbReference>
<evidence type="ECO:0000256" key="2">
    <source>
        <dbReference type="SAM" id="Phobius"/>
    </source>
</evidence>
<feature type="region of interest" description="Disordered" evidence="1">
    <location>
        <begin position="87"/>
        <end position="106"/>
    </location>
</feature>
<keyword evidence="2" id="KW-0812">Transmembrane</keyword>
<feature type="domain" description="FecR protein" evidence="3">
    <location>
        <begin position="147"/>
        <end position="234"/>
    </location>
</feature>
<evidence type="ECO:0000313" key="4">
    <source>
        <dbReference type="EMBL" id="MFC0684596.1"/>
    </source>
</evidence>
<dbReference type="Pfam" id="PF04773">
    <property type="entry name" value="FecR"/>
    <property type="match status" value="1"/>
</dbReference>
<dbReference type="InterPro" id="IPR012373">
    <property type="entry name" value="Ferrdict_sens_TM"/>
</dbReference>
<gene>
    <name evidence="4" type="ORF">ACFFF8_08305</name>
</gene>
<dbReference type="PIRSF" id="PIRSF018266">
    <property type="entry name" value="FecR"/>
    <property type="match status" value="1"/>
</dbReference>
<protein>
    <submittedName>
        <fullName evidence="4">FecR domain-containing protein</fullName>
    </submittedName>
</protein>
<keyword evidence="5" id="KW-1185">Reference proteome</keyword>
<evidence type="ECO:0000313" key="5">
    <source>
        <dbReference type="Proteomes" id="UP001589858"/>
    </source>
</evidence>
<evidence type="ECO:0000259" key="3">
    <source>
        <dbReference type="Pfam" id="PF04773"/>
    </source>
</evidence>
<feature type="transmembrane region" description="Helical" evidence="2">
    <location>
        <begin position="117"/>
        <end position="136"/>
    </location>
</feature>
<dbReference type="Gene3D" id="2.60.120.1440">
    <property type="match status" value="1"/>
</dbReference>
<dbReference type="PANTHER" id="PTHR30273">
    <property type="entry name" value="PERIPLASMIC SIGNAL SENSOR AND SIGMA FACTOR ACTIVATOR FECR-RELATED"/>
    <property type="match status" value="1"/>
</dbReference>
<sequence>MNQDTEPPQADEPLPDAILSQAARWHLASEDDAMAEAMDWDGFTRWLEADPRHRRALDEIALADRLVAEHRASLWSSPEAAFETPFEAPSEAVPAAPQDVSRPAEQRRRAGGRGWRWGGLAIAASLVAVLAVPRFMGQFGADPAEVYATDAASRQVTLADGSTVLLAPRSRLTVAGRGQEHIALSGGALFDIRHDPGRRLEITAGDLAISDIGTRFDVQAGDDAVRVAVVEGKVDVRAEAMDGPLQLSAGSGLAYDRGARTAVVGPVHSGDVGSWKDGRLTYDNAPLALVAGDLHRYAGVMVDVPPALRERRFSGTLIVDSGDAALRDLVQLMGLRLGGHAGAWRLEQP</sequence>
<comment type="caution">
    <text evidence="4">The sequence shown here is derived from an EMBL/GenBank/DDBJ whole genome shotgun (WGS) entry which is preliminary data.</text>
</comment>
<dbReference type="RefSeq" id="WP_267219361.1">
    <property type="nucleotide sequence ID" value="NZ_JAPCWC010000004.1"/>
</dbReference>
<keyword evidence="2" id="KW-1133">Transmembrane helix</keyword>
<proteinExistence type="predicted"/>
<dbReference type="PANTHER" id="PTHR30273:SF2">
    <property type="entry name" value="PROTEIN FECR"/>
    <property type="match status" value="1"/>
</dbReference>
<evidence type="ECO:0000256" key="1">
    <source>
        <dbReference type="SAM" id="MobiDB-lite"/>
    </source>
</evidence>
<accession>A0ABV6S5U5</accession>
<dbReference type="InterPro" id="IPR006860">
    <property type="entry name" value="FecR"/>
</dbReference>
<reference evidence="4 5" key="1">
    <citation type="submission" date="2024-09" db="EMBL/GenBank/DDBJ databases">
        <authorList>
            <person name="Sun Q."/>
            <person name="Mori K."/>
        </authorList>
    </citation>
    <scope>NUCLEOTIDE SEQUENCE [LARGE SCALE GENOMIC DNA]</scope>
    <source>
        <strain evidence="4 5">CICC 11035S</strain>
    </source>
</reference>